<dbReference type="EMBL" id="JAHRHY010000006">
    <property type="protein sequence ID" value="KAG9068645.1"/>
    <property type="molecule type" value="Genomic_DNA"/>
</dbReference>
<accession>A0A9P7XWP8</accession>
<dbReference type="Proteomes" id="UP000707451">
    <property type="component" value="Unassembled WGS sequence"/>
</dbReference>
<feature type="compositionally biased region" description="Polar residues" evidence="5">
    <location>
        <begin position="465"/>
        <end position="485"/>
    </location>
</feature>
<evidence type="ECO:0000256" key="1">
    <source>
        <dbReference type="ARBA" id="ARBA00004141"/>
    </source>
</evidence>
<name>A0A9P7XWP8_9FUNG</name>
<feature type="transmembrane region" description="Helical" evidence="6">
    <location>
        <begin position="194"/>
        <end position="216"/>
    </location>
</feature>
<proteinExistence type="predicted"/>
<organism evidence="7 8">
    <name type="scientific">Linnemannia hyalina</name>
    <dbReference type="NCBI Taxonomy" id="64524"/>
    <lineage>
        <taxon>Eukaryota</taxon>
        <taxon>Fungi</taxon>
        <taxon>Fungi incertae sedis</taxon>
        <taxon>Mucoromycota</taxon>
        <taxon>Mortierellomycotina</taxon>
        <taxon>Mortierellomycetes</taxon>
        <taxon>Mortierellales</taxon>
        <taxon>Mortierellaceae</taxon>
        <taxon>Linnemannia</taxon>
    </lineage>
</organism>
<keyword evidence="2 6" id="KW-0812">Transmembrane</keyword>
<dbReference type="Pfam" id="PF03619">
    <property type="entry name" value="Solute_trans_a"/>
    <property type="match status" value="2"/>
</dbReference>
<sequence length="531" mass="61136">MAVCPDIDSELTDPSQFFDGHSIVWKRHYIGWGLCGIFAFIATVLSFRLLYKHAKNYTKPAEQRQIMRIILMIPIYAIISGLSYRFYKEAIYYETVRDCYEAFVIHSFFMLLLTYLGDDNDARRARITGLERQKLVFPLNCFYYNPSSDMFLHYMKYGILQYVVIKPITTIAAVVLEYKGIYCTTSYSFAFGRVYITIIGFASVTVAMYCLVLLYINIKTEIADRKPFLKFLCVKMVIFFVFWQYCLLSLLGTFSMHSGLKICCSLPVYTTCGSNWTLIDASFDVHYLDVFKETEYWSVENIELGISALLVCFEMVIFAILHMYSFSYVEYMVEGVSTPVRKSLRDGFNPIDLFREVGWACQDIYFLIRGQPLPTREGHLSGTLKRANTRRQKNRLFFKSRKGSSPGTVDSSMLKVDESTLEAGGKFLPATPQDTAVQAPLLSHVDGRNPYPFASPGTGHESYEMSATSRRSDNNGQNSNSSLSHPQPPEQTQQQQQQQIQMQQLQQQQHQQMLQQQQQQQYASRPADYQY</sequence>
<evidence type="ECO:0000256" key="2">
    <source>
        <dbReference type="ARBA" id="ARBA00022692"/>
    </source>
</evidence>
<feature type="compositionally biased region" description="Low complexity" evidence="5">
    <location>
        <begin position="491"/>
        <end position="521"/>
    </location>
</feature>
<keyword evidence="3 6" id="KW-1133">Transmembrane helix</keyword>
<evidence type="ECO:0000256" key="6">
    <source>
        <dbReference type="SAM" id="Phobius"/>
    </source>
</evidence>
<evidence type="ECO:0000256" key="3">
    <source>
        <dbReference type="ARBA" id="ARBA00022989"/>
    </source>
</evidence>
<dbReference type="PANTHER" id="PTHR23423">
    <property type="entry name" value="ORGANIC SOLUTE TRANSPORTER-RELATED"/>
    <property type="match status" value="1"/>
</dbReference>
<feature type="transmembrane region" description="Helical" evidence="6">
    <location>
        <begin position="159"/>
        <end position="182"/>
    </location>
</feature>
<keyword evidence="8" id="KW-1185">Reference proteome</keyword>
<protein>
    <submittedName>
        <fullName evidence="7">Uncharacterized protein</fullName>
    </submittedName>
</protein>
<evidence type="ECO:0000256" key="5">
    <source>
        <dbReference type="SAM" id="MobiDB-lite"/>
    </source>
</evidence>
<reference evidence="7" key="1">
    <citation type="submission" date="2021-06" db="EMBL/GenBank/DDBJ databases">
        <title>Genome Sequence of Mortierella hyaline Strain SCG-10, a Cold-Adapted, Nitrate-Reducing Fungus Isolated from Soil in Minnesota, USA.</title>
        <authorList>
            <person name="Aldossari N."/>
        </authorList>
    </citation>
    <scope>NUCLEOTIDE SEQUENCE</scope>
    <source>
        <strain evidence="7">SCG-10</strain>
    </source>
</reference>
<comment type="caution">
    <text evidence="7">The sequence shown here is derived from an EMBL/GenBank/DDBJ whole genome shotgun (WGS) entry which is preliminary data.</text>
</comment>
<feature type="transmembrane region" description="Helical" evidence="6">
    <location>
        <begin position="228"/>
        <end position="251"/>
    </location>
</feature>
<evidence type="ECO:0000256" key="4">
    <source>
        <dbReference type="ARBA" id="ARBA00023136"/>
    </source>
</evidence>
<evidence type="ECO:0000313" key="7">
    <source>
        <dbReference type="EMBL" id="KAG9068645.1"/>
    </source>
</evidence>
<feature type="transmembrane region" description="Helical" evidence="6">
    <location>
        <begin position="29"/>
        <end position="49"/>
    </location>
</feature>
<keyword evidence="4 6" id="KW-0472">Membrane</keyword>
<gene>
    <name evidence="7" type="ORF">KI688_010922</name>
</gene>
<feature type="region of interest" description="Disordered" evidence="5">
    <location>
        <begin position="447"/>
        <end position="531"/>
    </location>
</feature>
<feature type="transmembrane region" description="Helical" evidence="6">
    <location>
        <begin position="304"/>
        <end position="324"/>
    </location>
</feature>
<dbReference type="GO" id="GO:0016020">
    <property type="term" value="C:membrane"/>
    <property type="evidence" value="ECO:0007669"/>
    <property type="project" value="UniProtKB-SubCell"/>
</dbReference>
<dbReference type="AlphaFoldDB" id="A0A9P7XWP8"/>
<dbReference type="OrthoDB" id="14252at2759"/>
<comment type="subcellular location">
    <subcellularLocation>
        <location evidence="1">Membrane</location>
        <topology evidence="1">Multi-pass membrane protein</topology>
    </subcellularLocation>
</comment>
<evidence type="ECO:0000313" key="8">
    <source>
        <dbReference type="Proteomes" id="UP000707451"/>
    </source>
</evidence>
<feature type="transmembrane region" description="Helical" evidence="6">
    <location>
        <begin position="69"/>
        <end position="87"/>
    </location>
</feature>
<dbReference type="SMART" id="SM01417">
    <property type="entry name" value="Solute_trans_a"/>
    <property type="match status" value="1"/>
</dbReference>
<feature type="region of interest" description="Disordered" evidence="5">
    <location>
        <begin position="395"/>
        <end position="414"/>
    </location>
</feature>
<feature type="transmembrane region" description="Helical" evidence="6">
    <location>
        <begin position="99"/>
        <end position="117"/>
    </location>
</feature>
<dbReference type="InterPro" id="IPR005178">
    <property type="entry name" value="Ostalpha/TMEM184C"/>
</dbReference>